<name>A0A0A0HYT6_PARBD</name>
<dbReference type="VEuPathDB" id="FungiDB:PADG_11358"/>
<reference evidence="1 2" key="1">
    <citation type="journal article" date="2011" name="PLoS Genet.">
        <title>Comparative genomic analysis of human fungal pathogens causing paracoccidioidomycosis.</title>
        <authorList>
            <person name="Desjardins C.A."/>
            <person name="Champion M.D."/>
            <person name="Holder J.W."/>
            <person name="Muszewska A."/>
            <person name="Goldberg J."/>
            <person name="Bailao A.M."/>
            <person name="Brigido M.M."/>
            <person name="Ferreira M.E."/>
            <person name="Garcia A.M."/>
            <person name="Grynberg M."/>
            <person name="Gujja S."/>
            <person name="Heiman D.I."/>
            <person name="Henn M.R."/>
            <person name="Kodira C.D."/>
            <person name="Leon-Narvaez H."/>
            <person name="Longo L.V."/>
            <person name="Ma L.J."/>
            <person name="Malavazi I."/>
            <person name="Matsuo A.L."/>
            <person name="Morais F.V."/>
            <person name="Pereira M."/>
            <person name="Rodriguez-Brito S."/>
            <person name="Sakthikumar S."/>
            <person name="Salem-Izacc S.M."/>
            <person name="Sykes S.M."/>
            <person name="Teixeira M.M."/>
            <person name="Vallejo M.C."/>
            <person name="Walter M.E."/>
            <person name="Yandava C."/>
            <person name="Young S."/>
            <person name="Zeng Q."/>
            <person name="Zucker J."/>
            <person name="Felipe M.S."/>
            <person name="Goldman G.H."/>
            <person name="Haas B.J."/>
            <person name="McEwen J.G."/>
            <person name="Nino-Vega G."/>
            <person name="Puccia R."/>
            <person name="San-Blas G."/>
            <person name="Soares C.M."/>
            <person name="Birren B.W."/>
            <person name="Cuomo C.A."/>
        </authorList>
    </citation>
    <scope>NUCLEOTIDE SEQUENCE [LARGE SCALE GENOMIC DNA]</scope>
    <source>
        <strain evidence="1 2">Pb18</strain>
    </source>
</reference>
<dbReference type="GeneID" id="22587255"/>
<dbReference type="KEGG" id="pbn:PADG_11358"/>
<dbReference type="EMBL" id="KN275958">
    <property type="protein sequence ID" value="KGM92530.1"/>
    <property type="molecule type" value="Genomic_DNA"/>
</dbReference>
<dbReference type="HOGENOM" id="CLU_2483967_0_0_1"/>
<dbReference type="Proteomes" id="UP000001628">
    <property type="component" value="Unassembled WGS sequence"/>
</dbReference>
<sequence length="87" mass="9753">MAQRPTGFVEQQHPVIPVAPKRSGFSKSLRPYQCADLAATLGRFQCQMHAQSGHNPYPGAWSDEVFYGELLSEKRGEKNGRGYESRL</sequence>
<proteinExistence type="predicted"/>
<organism evidence="1 2">
    <name type="scientific">Paracoccidioides brasiliensis (strain Pb18)</name>
    <dbReference type="NCBI Taxonomy" id="502780"/>
    <lineage>
        <taxon>Eukaryota</taxon>
        <taxon>Fungi</taxon>
        <taxon>Dikarya</taxon>
        <taxon>Ascomycota</taxon>
        <taxon>Pezizomycotina</taxon>
        <taxon>Eurotiomycetes</taxon>
        <taxon>Eurotiomycetidae</taxon>
        <taxon>Onygenales</taxon>
        <taxon>Ajellomycetaceae</taxon>
        <taxon>Paracoccidioides</taxon>
    </lineage>
</organism>
<accession>A0A0A0HYT6</accession>
<gene>
    <name evidence="1" type="ORF">PADG_11358</name>
</gene>
<dbReference type="RefSeq" id="XP_010757910.1">
    <property type="nucleotide sequence ID" value="XM_010759608.1"/>
</dbReference>
<dbReference type="InParanoid" id="A0A0A0HYT6"/>
<evidence type="ECO:0000313" key="1">
    <source>
        <dbReference type="EMBL" id="KGM92530.1"/>
    </source>
</evidence>
<evidence type="ECO:0000313" key="2">
    <source>
        <dbReference type="Proteomes" id="UP000001628"/>
    </source>
</evidence>
<dbReference type="AlphaFoldDB" id="A0A0A0HYT6"/>
<keyword evidence="2" id="KW-1185">Reference proteome</keyword>
<protein>
    <submittedName>
        <fullName evidence="1">Uncharacterized protein</fullName>
    </submittedName>
</protein>